<feature type="compositionally biased region" description="Low complexity" evidence="1">
    <location>
        <begin position="54"/>
        <end position="69"/>
    </location>
</feature>
<keyword evidence="2" id="KW-0812">Transmembrane</keyword>
<evidence type="ECO:0000256" key="2">
    <source>
        <dbReference type="SAM" id="Phobius"/>
    </source>
</evidence>
<keyword evidence="4" id="KW-1185">Reference proteome</keyword>
<comment type="caution">
    <text evidence="3">The sequence shown here is derived from an EMBL/GenBank/DDBJ whole genome shotgun (WGS) entry which is preliminary data.</text>
</comment>
<evidence type="ECO:0000256" key="1">
    <source>
        <dbReference type="SAM" id="MobiDB-lite"/>
    </source>
</evidence>
<proteinExistence type="predicted"/>
<sequence length="132" mass="14197">DPDTGSTLTSGTSTIVLITSIIAGVCLLLLLCALCFILCWRRKRRRRRRKTPEDTLSSFSDSASTASSLKPPQPYLGYAVPFYIPPPLSVTSAGKDAPGSRLALEFYKSKPGSGSLDQDVISASMNLAEEDL</sequence>
<dbReference type="AlphaFoldDB" id="A0A8S3ZCF8"/>
<name>A0A8S3ZCF8_9EUPU</name>
<protein>
    <submittedName>
        <fullName evidence="3">Uncharacterized protein</fullName>
    </submittedName>
</protein>
<organism evidence="3 4">
    <name type="scientific">Candidula unifasciata</name>
    <dbReference type="NCBI Taxonomy" id="100452"/>
    <lineage>
        <taxon>Eukaryota</taxon>
        <taxon>Metazoa</taxon>
        <taxon>Spiralia</taxon>
        <taxon>Lophotrochozoa</taxon>
        <taxon>Mollusca</taxon>
        <taxon>Gastropoda</taxon>
        <taxon>Heterobranchia</taxon>
        <taxon>Euthyneura</taxon>
        <taxon>Panpulmonata</taxon>
        <taxon>Eupulmonata</taxon>
        <taxon>Stylommatophora</taxon>
        <taxon>Helicina</taxon>
        <taxon>Helicoidea</taxon>
        <taxon>Geomitridae</taxon>
        <taxon>Candidula</taxon>
    </lineage>
</organism>
<feature type="region of interest" description="Disordered" evidence="1">
    <location>
        <begin position="45"/>
        <end position="72"/>
    </location>
</feature>
<dbReference type="EMBL" id="CAJHNH020001835">
    <property type="protein sequence ID" value="CAG5124672.1"/>
    <property type="molecule type" value="Genomic_DNA"/>
</dbReference>
<dbReference type="Proteomes" id="UP000678393">
    <property type="component" value="Unassembled WGS sequence"/>
</dbReference>
<feature type="non-terminal residue" evidence="3">
    <location>
        <position position="1"/>
    </location>
</feature>
<keyword evidence="2" id="KW-0472">Membrane</keyword>
<reference evidence="3" key="1">
    <citation type="submission" date="2021-04" db="EMBL/GenBank/DDBJ databases">
        <authorList>
            <consortium name="Molecular Ecology Group"/>
        </authorList>
    </citation>
    <scope>NUCLEOTIDE SEQUENCE</scope>
</reference>
<keyword evidence="2" id="KW-1133">Transmembrane helix</keyword>
<feature type="transmembrane region" description="Helical" evidence="2">
    <location>
        <begin position="15"/>
        <end position="40"/>
    </location>
</feature>
<accession>A0A8S3ZCF8</accession>
<evidence type="ECO:0000313" key="3">
    <source>
        <dbReference type="EMBL" id="CAG5124672.1"/>
    </source>
</evidence>
<evidence type="ECO:0000313" key="4">
    <source>
        <dbReference type="Proteomes" id="UP000678393"/>
    </source>
</evidence>
<gene>
    <name evidence="3" type="ORF">CUNI_LOCUS10230</name>
</gene>